<proteinExistence type="predicted"/>
<sequence length="104" mass="11292">MAESFIFSVAESLTAKFASCAYQEASRVVGVYDDLQDLKASLSYVKAVLLDAEQKQEQIKLMSSGSGSSRSNSSSMMLRTCSMKLTAKLCASKSSETMVLLKTR</sequence>
<evidence type="ECO:0000313" key="6">
    <source>
        <dbReference type="Proteomes" id="UP001341840"/>
    </source>
</evidence>
<comment type="caution">
    <text evidence="5">The sequence shown here is derived from an EMBL/GenBank/DDBJ whole genome shotgun (WGS) entry which is preliminary data.</text>
</comment>
<keyword evidence="3" id="KW-0611">Plant defense</keyword>
<reference evidence="5 6" key="1">
    <citation type="journal article" date="2023" name="Plants (Basel)">
        <title>Bridging the Gap: Combining Genomics and Transcriptomics Approaches to Understand Stylosanthes scabra, an Orphan Legume from the Brazilian Caatinga.</title>
        <authorList>
            <person name="Ferreira-Neto J.R.C."/>
            <person name="da Silva M.D."/>
            <person name="Binneck E."/>
            <person name="de Melo N.F."/>
            <person name="da Silva R.H."/>
            <person name="de Melo A.L.T.M."/>
            <person name="Pandolfi V."/>
            <person name="Bustamante F.O."/>
            <person name="Brasileiro-Vidal A.C."/>
            <person name="Benko-Iseppon A.M."/>
        </authorList>
    </citation>
    <scope>NUCLEOTIDE SEQUENCE [LARGE SCALE GENOMIC DNA]</scope>
    <source>
        <tissue evidence="5">Leaves</tissue>
    </source>
</reference>
<name>A0ABU6USJ2_9FABA</name>
<protein>
    <recommendedName>
        <fullName evidence="4">Disease resistance N-terminal domain-containing protein</fullName>
    </recommendedName>
</protein>
<evidence type="ECO:0000256" key="1">
    <source>
        <dbReference type="ARBA" id="ARBA00022737"/>
    </source>
</evidence>
<keyword evidence="6" id="KW-1185">Reference proteome</keyword>
<feature type="domain" description="Disease resistance N-terminal" evidence="4">
    <location>
        <begin position="10"/>
        <end position="58"/>
    </location>
</feature>
<dbReference type="InterPro" id="IPR041118">
    <property type="entry name" value="Rx_N"/>
</dbReference>
<dbReference type="Proteomes" id="UP001341840">
    <property type="component" value="Unassembled WGS sequence"/>
</dbReference>
<keyword evidence="1" id="KW-0677">Repeat</keyword>
<evidence type="ECO:0000259" key="4">
    <source>
        <dbReference type="Pfam" id="PF18052"/>
    </source>
</evidence>
<accession>A0ABU6USJ2</accession>
<evidence type="ECO:0000313" key="5">
    <source>
        <dbReference type="EMBL" id="MED6164312.1"/>
    </source>
</evidence>
<evidence type="ECO:0000256" key="3">
    <source>
        <dbReference type="ARBA" id="ARBA00022821"/>
    </source>
</evidence>
<gene>
    <name evidence="5" type="ORF">PIB30_088501</name>
</gene>
<dbReference type="EMBL" id="JASCZI010122437">
    <property type="protein sequence ID" value="MED6164312.1"/>
    <property type="molecule type" value="Genomic_DNA"/>
</dbReference>
<evidence type="ECO:0000256" key="2">
    <source>
        <dbReference type="ARBA" id="ARBA00022741"/>
    </source>
</evidence>
<dbReference type="Pfam" id="PF18052">
    <property type="entry name" value="Rx_N"/>
    <property type="match status" value="1"/>
</dbReference>
<organism evidence="5 6">
    <name type="scientific">Stylosanthes scabra</name>
    <dbReference type="NCBI Taxonomy" id="79078"/>
    <lineage>
        <taxon>Eukaryota</taxon>
        <taxon>Viridiplantae</taxon>
        <taxon>Streptophyta</taxon>
        <taxon>Embryophyta</taxon>
        <taxon>Tracheophyta</taxon>
        <taxon>Spermatophyta</taxon>
        <taxon>Magnoliopsida</taxon>
        <taxon>eudicotyledons</taxon>
        <taxon>Gunneridae</taxon>
        <taxon>Pentapetalae</taxon>
        <taxon>rosids</taxon>
        <taxon>fabids</taxon>
        <taxon>Fabales</taxon>
        <taxon>Fabaceae</taxon>
        <taxon>Papilionoideae</taxon>
        <taxon>50 kb inversion clade</taxon>
        <taxon>dalbergioids sensu lato</taxon>
        <taxon>Dalbergieae</taxon>
        <taxon>Pterocarpus clade</taxon>
        <taxon>Stylosanthes</taxon>
    </lineage>
</organism>
<dbReference type="Gene3D" id="1.20.5.4130">
    <property type="match status" value="1"/>
</dbReference>
<keyword evidence="2" id="KW-0547">Nucleotide-binding</keyword>